<proteinExistence type="predicted"/>
<feature type="domain" description="Methyltransferase" evidence="1">
    <location>
        <begin position="96"/>
        <end position="331"/>
    </location>
</feature>
<dbReference type="Gramene" id="ABP00669">
    <property type="protein sequence ID" value="ABP00669"/>
    <property type="gene ID" value="OSTLU_28503"/>
</dbReference>
<dbReference type="STRING" id="436017.A4SAB0"/>
<reference evidence="2 3" key="1">
    <citation type="journal article" date="2007" name="Proc. Natl. Acad. Sci. U.S.A.">
        <title>The tiny eukaryote Ostreococcus provides genomic insights into the paradox of plankton speciation.</title>
        <authorList>
            <person name="Palenik B."/>
            <person name="Grimwood J."/>
            <person name="Aerts A."/>
            <person name="Rouze P."/>
            <person name="Salamov A."/>
            <person name="Putnam N."/>
            <person name="Dupont C."/>
            <person name="Jorgensen R."/>
            <person name="Derelle E."/>
            <person name="Rombauts S."/>
            <person name="Zhou K."/>
            <person name="Otillar R."/>
            <person name="Merchant S.S."/>
            <person name="Podell S."/>
            <person name="Gaasterland T."/>
            <person name="Napoli C."/>
            <person name="Gendler K."/>
            <person name="Manuell A."/>
            <person name="Tai V."/>
            <person name="Vallon O."/>
            <person name="Piganeau G."/>
            <person name="Jancek S."/>
            <person name="Heijde M."/>
            <person name="Jabbari K."/>
            <person name="Bowler C."/>
            <person name="Lohr M."/>
            <person name="Robbens S."/>
            <person name="Werner G."/>
            <person name="Dubchak I."/>
            <person name="Pazour G.J."/>
            <person name="Ren Q."/>
            <person name="Paulsen I."/>
            <person name="Delwiche C."/>
            <person name="Schmutz J."/>
            <person name="Rokhsar D."/>
            <person name="Van de Peer Y."/>
            <person name="Moreau H."/>
            <person name="Grigoriev I.V."/>
        </authorList>
    </citation>
    <scope>NUCLEOTIDE SEQUENCE [LARGE SCALE GENOMIC DNA]</scope>
    <source>
        <strain evidence="2 3">CCE9901</strain>
    </source>
</reference>
<sequence length="345" mass="38372">MIRLASNGSVLARSKRAREISALLLFAACFTLFTRYHLAKPVRARVEEQHSCAQPKPTRSTAPIAKDVDAAFDRAINAINADKLKRYALFDTVSRGGTQRADGWYQDNVEPAVTCAREERVGPAGEGGKCLCDPNRLRARGADGLIYSVGSFDDFSFEEAIMRDVSSACEIHVFDHTVSNPRNKPCGVHFQPWGLGGAREPDGSDLKSLADVVVALGHKGRTIDVLKIDCEGCEWSTYGSWIDADVRVDEMLVEIHAGTIDSNLKEVHQSWLSLIVGDQLFGRGALDPLREPVAKRFFRRLHDENFYIFHKEPNIKYSLLHKMCVEFAFIRFDGGIEGVENSLNS</sequence>
<evidence type="ECO:0000259" key="1">
    <source>
        <dbReference type="Pfam" id="PF13383"/>
    </source>
</evidence>
<dbReference type="PANTHER" id="PTHR32026">
    <property type="entry name" value="METHYLTRANSFERASE-LIKE PROTEIN 24"/>
    <property type="match status" value="1"/>
</dbReference>
<dbReference type="OrthoDB" id="2011676at2759"/>
<accession>A4SAB0</accession>
<dbReference type="Pfam" id="PF13383">
    <property type="entry name" value="Methyltransf_22"/>
    <property type="match status" value="1"/>
</dbReference>
<dbReference type="InterPro" id="IPR026913">
    <property type="entry name" value="METTL24"/>
</dbReference>
<evidence type="ECO:0000313" key="2">
    <source>
        <dbReference type="EMBL" id="ABP00669.1"/>
    </source>
</evidence>
<dbReference type="PANTHER" id="PTHR32026:SF27">
    <property type="entry name" value="METHYLTRANSFERASE FKBM DOMAIN-CONTAINING PROTEIN-RELATED"/>
    <property type="match status" value="1"/>
</dbReference>
<dbReference type="HOGENOM" id="CLU_802525_0_0_1"/>
<name>A4SAB0_OSTLU</name>
<organism evidence="2 3">
    <name type="scientific">Ostreococcus lucimarinus (strain CCE9901)</name>
    <dbReference type="NCBI Taxonomy" id="436017"/>
    <lineage>
        <taxon>Eukaryota</taxon>
        <taxon>Viridiplantae</taxon>
        <taxon>Chlorophyta</taxon>
        <taxon>Mamiellophyceae</taxon>
        <taxon>Mamiellales</taxon>
        <taxon>Bathycoccaceae</taxon>
        <taxon>Ostreococcus</taxon>
    </lineage>
</organism>
<keyword evidence="3" id="KW-1185">Reference proteome</keyword>
<dbReference type="KEGG" id="olu:OSTLU_28503"/>
<dbReference type="InterPro" id="IPR025714">
    <property type="entry name" value="Methyltranfer_dom"/>
</dbReference>
<protein>
    <recommendedName>
        <fullName evidence="1">Methyltransferase domain-containing protein</fullName>
    </recommendedName>
</protein>
<dbReference type="GeneID" id="5006348"/>
<dbReference type="EMBL" id="CP000598">
    <property type="protein sequence ID" value="ABP00669.1"/>
    <property type="molecule type" value="Genomic_DNA"/>
</dbReference>
<dbReference type="RefSeq" id="XP_001422352.1">
    <property type="nucleotide sequence ID" value="XM_001422315.1"/>
</dbReference>
<gene>
    <name evidence="2" type="ORF">OSTLU_28503</name>
</gene>
<evidence type="ECO:0000313" key="3">
    <source>
        <dbReference type="Proteomes" id="UP000001568"/>
    </source>
</evidence>
<dbReference type="eggNOG" id="ENOG502S4TE">
    <property type="taxonomic scope" value="Eukaryota"/>
</dbReference>
<dbReference type="AlphaFoldDB" id="A4SAB0"/>
<dbReference type="Proteomes" id="UP000001568">
    <property type="component" value="Chromosome 18"/>
</dbReference>